<dbReference type="GO" id="GO:0004527">
    <property type="term" value="F:exonuclease activity"/>
    <property type="evidence" value="ECO:0007669"/>
    <property type="project" value="UniProtKB-KW"/>
</dbReference>
<keyword evidence="5" id="KW-0227">DNA damage</keyword>
<feature type="transmembrane region" description="Helical" evidence="9">
    <location>
        <begin position="74"/>
        <end position="93"/>
    </location>
</feature>
<keyword evidence="9" id="KW-0472">Membrane</keyword>
<keyword evidence="4" id="KW-0479">Metal-binding</keyword>
<evidence type="ECO:0000256" key="8">
    <source>
        <dbReference type="ARBA" id="ARBA00023204"/>
    </source>
</evidence>
<feature type="domain" description="Endonuclease/exonuclease/phosphatase" evidence="10">
    <location>
        <begin position="115"/>
        <end position="324"/>
    </location>
</feature>
<evidence type="ECO:0000256" key="9">
    <source>
        <dbReference type="SAM" id="Phobius"/>
    </source>
</evidence>
<dbReference type="GO" id="GO:0004519">
    <property type="term" value="F:endonuclease activity"/>
    <property type="evidence" value="ECO:0007669"/>
    <property type="project" value="UniProtKB-KW"/>
</dbReference>
<dbReference type="GO" id="GO:0046872">
    <property type="term" value="F:metal ion binding"/>
    <property type="evidence" value="ECO:0007669"/>
    <property type="project" value="UniProtKB-KW"/>
</dbReference>
<dbReference type="Pfam" id="PF03372">
    <property type="entry name" value="Exo_endo_phos"/>
    <property type="match status" value="1"/>
</dbReference>
<reference evidence="11 12" key="1">
    <citation type="submission" date="2018-03" db="EMBL/GenBank/DDBJ databases">
        <title>Genomic Encyclopedia of Archaeal and Bacterial Type Strains, Phase II (KMG-II): from individual species to whole genera.</title>
        <authorList>
            <person name="Goeker M."/>
        </authorList>
    </citation>
    <scope>NUCLEOTIDE SEQUENCE [LARGE SCALE GENOMIC DNA]</scope>
    <source>
        <strain evidence="11 12">DSM 44889</strain>
    </source>
</reference>
<proteinExistence type="predicted"/>
<dbReference type="GO" id="GO:0006281">
    <property type="term" value="P:DNA repair"/>
    <property type="evidence" value="ECO:0007669"/>
    <property type="project" value="UniProtKB-KW"/>
</dbReference>
<name>A0A316AEV6_9ACTN</name>
<keyword evidence="6" id="KW-0378">Hydrolase</keyword>
<dbReference type="AlphaFoldDB" id="A0A316AEV6"/>
<dbReference type="InterPro" id="IPR051547">
    <property type="entry name" value="TDP2-like"/>
</dbReference>
<evidence type="ECO:0000256" key="6">
    <source>
        <dbReference type="ARBA" id="ARBA00022801"/>
    </source>
</evidence>
<evidence type="ECO:0000256" key="3">
    <source>
        <dbReference type="ARBA" id="ARBA00022722"/>
    </source>
</evidence>
<keyword evidence="8" id="KW-0234">DNA repair</keyword>
<keyword evidence="11" id="KW-0269">Exonuclease</keyword>
<keyword evidence="11" id="KW-0255">Endonuclease</keyword>
<organism evidence="11 12">
    <name type="scientific">Quadrisphaera granulorum</name>
    <dbReference type="NCBI Taxonomy" id="317664"/>
    <lineage>
        <taxon>Bacteria</taxon>
        <taxon>Bacillati</taxon>
        <taxon>Actinomycetota</taxon>
        <taxon>Actinomycetes</taxon>
        <taxon>Kineosporiales</taxon>
        <taxon>Kineosporiaceae</taxon>
        <taxon>Quadrisphaera</taxon>
    </lineage>
</organism>
<dbReference type="PANTHER" id="PTHR15822:SF4">
    <property type="entry name" value="TYROSYL-DNA PHOSPHODIESTERASE 2"/>
    <property type="match status" value="1"/>
</dbReference>
<keyword evidence="3" id="KW-0540">Nuclease</keyword>
<comment type="cofactor">
    <cofactor evidence="1">
        <name>Mn(2+)</name>
        <dbReference type="ChEBI" id="CHEBI:29035"/>
    </cofactor>
</comment>
<comment type="cofactor">
    <cofactor evidence="2">
        <name>Mg(2+)</name>
        <dbReference type="ChEBI" id="CHEBI:18420"/>
    </cofactor>
</comment>
<dbReference type="PANTHER" id="PTHR15822">
    <property type="entry name" value="TRAF AND TNF RECEPTOR-ASSOCIATED PROTEIN"/>
    <property type="match status" value="1"/>
</dbReference>
<evidence type="ECO:0000256" key="4">
    <source>
        <dbReference type="ARBA" id="ARBA00022723"/>
    </source>
</evidence>
<dbReference type="EMBL" id="QGDQ01000001">
    <property type="protein sequence ID" value="PWJ56263.1"/>
    <property type="molecule type" value="Genomic_DNA"/>
</dbReference>
<keyword evidence="9" id="KW-0812">Transmembrane</keyword>
<evidence type="ECO:0000256" key="1">
    <source>
        <dbReference type="ARBA" id="ARBA00001936"/>
    </source>
</evidence>
<dbReference type="Gene3D" id="3.60.10.10">
    <property type="entry name" value="Endonuclease/exonuclease/phosphatase"/>
    <property type="match status" value="1"/>
</dbReference>
<dbReference type="SUPFAM" id="SSF56219">
    <property type="entry name" value="DNase I-like"/>
    <property type="match status" value="1"/>
</dbReference>
<dbReference type="OrthoDB" id="155529at2"/>
<gene>
    <name evidence="11" type="ORF">BXY45_101239</name>
</gene>
<keyword evidence="9" id="KW-1133">Transmembrane helix</keyword>
<dbReference type="InterPro" id="IPR005135">
    <property type="entry name" value="Endo/exonuclease/phosphatase"/>
</dbReference>
<dbReference type="Proteomes" id="UP000245469">
    <property type="component" value="Unassembled WGS sequence"/>
</dbReference>
<evidence type="ECO:0000259" key="10">
    <source>
        <dbReference type="Pfam" id="PF03372"/>
    </source>
</evidence>
<sequence length="339" mass="36117">MELPGRRASLTPARLWECARVRYGTLASAALLAIAVLRDSTAQTYALALFAFWWLVPTLPLLVLAALRRKWRSAAALVVPALVFVTTWGPSLAPVHTEKQDLRVATYNATHGVGTDGVLALVHDGDPDVLLLQELTGRQMTLLDRQLAETYPHRSFGPRSQEQGDGDAVLSRFPITAVEPVTGLPEGARPADLVHLDVKGHPTSVFSVHLASPCLLCGPSGDRGNPSGSTAQSAAVRVAESHRFAELAAQRRAAGDLVILAGDINSSELNQPLGVLTSQGLVDVQAAVGRWPHLTRGSWPGLARVDVVLVDGFTPLRIWEGPRGPSTHSPILADLALSA</sequence>
<evidence type="ECO:0000256" key="5">
    <source>
        <dbReference type="ARBA" id="ARBA00022763"/>
    </source>
</evidence>
<feature type="transmembrane region" description="Helical" evidence="9">
    <location>
        <begin position="44"/>
        <end position="67"/>
    </location>
</feature>
<comment type="caution">
    <text evidence="11">The sequence shown here is derived from an EMBL/GenBank/DDBJ whole genome shotgun (WGS) entry which is preliminary data.</text>
</comment>
<dbReference type="InterPro" id="IPR036691">
    <property type="entry name" value="Endo/exonu/phosph_ase_sf"/>
</dbReference>
<protein>
    <submittedName>
        <fullName evidence="11">Endonuclease/exonuclease/phosphatase (EEP) superfamily protein YafD</fullName>
    </submittedName>
</protein>
<keyword evidence="7" id="KW-0460">Magnesium</keyword>
<evidence type="ECO:0000313" key="11">
    <source>
        <dbReference type="EMBL" id="PWJ56263.1"/>
    </source>
</evidence>
<evidence type="ECO:0000256" key="7">
    <source>
        <dbReference type="ARBA" id="ARBA00022842"/>
    </source>
</evidence>
<accession>A0A316AEV6</accession>
<evidence type="ECO:0000313" key="12">
    <source>
        <dbReference type="Proteomes" id="UP000245469"/>
    </source>
</evidence>
<keyword evidence="12" id="KW-1185">Reference proteome</keyword>
<evidence type="ECO:0000256" key="2">
    <source>
        <dbReference type="ARBA" id="ARBA00001946"/>
    </source>
</evidence>